<dbReference type="Proteomes" id="UP001162480">
    <property type="component" value="Chromosome 5"/>
</dbReference>
<reference evidence="2" key="1">
    <citation type="submission" date="2023-08" db="EMBL/GenBank/DDBJ databases">
        <authorList>
            <person name="Alioto T."/>
            <person name="Alioto T."/>
            <person name="Gomez Garrido J."/>
        </authorList>
    </citation>
    <scope>NUCLEOTIDE SEQUENCE</scope>
</reference>
<accession>A0AA36AUR2</accession>
<sequence length="96" mass="10565">MQQFWKRRSPVVSAKTMALTTANTLTMALTTVPTTATRTKPTSITTLLTTAWNRSRGGCSISYKIATTSSETPETKSRRTTKHASVFRTTENTGLH</sequence>
<evidence type="ECO:0000256" key="1">
    <source>
        <dbReference type="SAM" id="MobiDB-lite"/>
    </source>
</evidence>
<feature type="region of interest" description="Disordered" evidence="1">
    <location>
        <begin position="67"/>
        <end position="96"/>
    </location>
</feature>
<dbReference type="AlphaFoldDB" id="A0AA36AUR2"/>
<name>A0AA36AUR2_OCTVU</name>
<evidence type="ECO:0000313" key="2">
    <source>
        <dbReference type="EMBL" id="CAI9722658.1"/>
    </source>
</evidence>
<keyword evidence="3" id="KW-1185">Reference proteome</keyword>
<protein>
    <submittedName>
        <fullName evidence="2">Uncharacterized protein</fullName>
    </submittedName>
</protein>
<proteinExistence type="predicted"/>
<dbReference type="EMBL" id="OX597818">
    <property type="protein sequence ID" value="CAI9722658.1"/>
    <property type="molecule type" value="Genomic_DNA"/>
</dbReference>
<gene>
    <name evidence="2" type="ORF">OCTVUL_1B023995</name>
</gene>
<organism evidence="2 3">
    <name type="scientific">Octopus vulgaris</name>
    <name type="common">Common octopus</name>
    <dbReference type="NCBI Taxonomy" id="6645"/>
    <lineage>
        <taxon>Eukaryota</taxon>
        <taxon>Metazoa</taxon>
        <taxon>Spiralia</taxon>
        <taxon>Lophotrochozoa</taxon>
        <taxon>Mollusca</taxon>
        <taxon>Cephalopoda</taxon>
        <taxon>Coleoidea</taxon>
        <taxon>Octopodiformes</taxon>
        <taxon>Octopoda</taxon>
        <taxon>Incirrata</taxon>
        <taxon>Octopodidae</taxon>
        <taxon>Octopus</taxon>
    </lineage>
</organism>
<evidence type="ECO:0000313" key="3">
    <source>
        <dbReference type="Proteomes" id="UP001162480"/>
    </source>
</evidence>
<feature type="compositionally biased region" description="Polar residues" evidence="1">
    <location>
        <begin position="87"/>
        <end position="96"/>
    </location>
</feature>